<evidence type="ECO:0000313" key="2">
    <source>
        <dbReference type="Proteomes" id="UP000198282"/>
    </source>
</evidence>
<keyword evidence="2" id="KW-1185">Reference proteome</keyword>
<accession>A0A239HL60</accession>
<name>A0A239HL60_9ACTN</name>
<reference evidence="1 2" key="1">
    <citation type="submission" date="2017-06" db="EMBL/GenBank/DDBJ databases">
        <authorList>
            <person name="Kim H.J."/>
            <person name="Triplett B.A."/>
        </authorList>
    </citation>
    <scope>NUCLEOTIDE SEQUENCE [LARGE SCALE GENOMIC DNA]</scope>
    <source>
        <strain evidence="1 2">CGMCC 4.2132</strain>
    </source>
</reference>
<protein>
    <submittedName>
        <fullName evidence="1">Uncharacterized protein</fullName>
    </submittedName>
</protein>
<dbReference type="EMBL" id="FZOD01000017">
    <property type="protein sequence ID" value="SNS81861.1"/>
    <property type="molecule type" value="Genomic_DNA"/>
</dbReference>
<dbReference type="AlphaFoldDB" id="A0A239HL60"/>
<evidence type="ECO:0000313" key="1">
    <source>
        <dbReference type="EMBL" id="SNS81861.1"/>
    </source>
</evidence>
<gene>
    <name evidence="1" type="ORF">SAMN05216276_101710</name>
</gene>
<proteinExistence type="predicted"/>
<sequence>MGCLGRKHREKIGVFAGLADRRIGLCERWLFSGEMRPVGVQAEQDREGDAAPYYSAFRNRAAIGAATLPPAPPFWTNTAKAREPR</sequence>
<dbReference type="Proteomes" id="UP000198282">
    <property type="component" value="Unassembled WGS sequence"/>
</dbReference>
<organism evidence="1 2">
    <name type="scientific">Streptosporangium subroseum</name>
    <dbReference type="NCBI Taxonomy" id="106412"/>
    <lineage>
        <taxon>Bacteria</taxon>
        <taxon>Bacillati</taxon>
        <taxon>Actinomycetota</taxon>
        <taxon>Actinomycetes</taxon>
        <taxon>Streptosporangiales</taxon>
        <taxon>Streptosporangiaceae</taxon>
        <taxon>Streptosporangium</taxon>
    </lineage>
</organism>